<dbReference type="InterPro" id="IPR005953">
    <property type="entry name" value="ATP_synth_csu_bac/chlpt"/>
</dbReference>
<keyword evidence="5 14" id="KW-0138">CF(0)</keyword>
<sequence>MLNMLSTIPMMTAVINIELNDKGLGMLAGLIACGLIVIGAGKGIGNLAGKATEAISRQPEAGGRIFTAMLVAASFIEGIALFALVICLVAILFG</sequence>
<dbReference type="STRING" id="1851148.SMSP2_02549"/>
<name>A0A1Q2MI17_9BACT</name>
<dbReference type="GO" id="GO:0045259">
    <property type="term" value="C:proton-transporting ATP synthase complex"/>
    <property type="evidence" value="ECO:0007669"/>
    <property type="project" value="UniProtKB-KW"/>
</dbReference>
<dbReference type="HAMAP" id="MF_01396">
    <property type="entry name" value="ATP_synth_c_bact"/>
    <property type="match status" value="1"/>
</dbReference>
<dbReference type="GO" id="GO:0046933">
    <property type="term" value="F:proton-transporting ATP synthase activity, rotational mechanism"/>
    <property type="evidence" value="ECO:0007669"/>
    <property type="project" value="UniProtKB-UniRule"/>
</dbReference>
<comment type="similarity">
    <text evidence="2 14">Belongs to the ATPase C chain family.</text>
</comment>
<dbReference type="GO" id="GO:0008289">
    <property type="term" value="F:lipid binding"/>
    <property type="evidence" value="ECO:0007669"/>
    <property type="project" value="UniProtKB-KW"/>
</dbReference>
<dbReference type="PROSITE" id="PS00605">
    <property type="entry name" value="ATPASE_C"/>
    <property type="match status" value="1"/>
</dbReference>
<evidence type="ECO:0000256" key="3">
    <source>
        <dbReference type="ARBA" id="ARBA00022448"/>
    </source>
</evidence>
<dbReference type="GO" id="GO:0005886">
    <property type="term" value="C:plasma membrane"/>
    <property type="evidence" value="ECO:0007669"/>
    <property type="project" value="UniProtKB-SubCell"/>
</dbReference>
<comment type="function">
    <text evidence="13 14">F(1)F(0) ATP synthase produces ATP from ADP in the presence of a proton or sodium gradient. F-type ATPases consist of two structural domains, F(1) containing the extramembraneous catalytic core and F(0) containing the membrane proton channel, linked together by a central stalk and a peripheral stalk. During catalysis, ATP synthesis in the catalytic domain of F(1) is coupled via a rotary mechanism of the central stalk subunits to proton translocation.</text>
</comment>
<dbReference type="EMBL" id="CP019646">
    <property type="protein sequence ID" value="AQQ72168.1"/>
    <property type="molecule type" value="Genomic_DNA"/>
</dbReference>
<dbReference type="GO" id="GO:0033177">
    <property type="term" value="C:proton-transporting two-sector ATPase complex, proton-transporting domain"/>
    <property type="evidence" value="ECO:0007669"/>
    <property type="project" value="InterPro"/>
</dbReference>
<accession>A0A1Q2MI17</accession>
<feature type="site" description="Reversibly protonated during proton transport" evidence="14">
    <location>
        <position position="77"/>
    </location>
</feature>
<dbReference type="KEGG" id="pbas:SMSP2_02549"/>
<dbReference type="AlphaFoldDB" id="A0A1Q2MI17"/>
<evidence type="ECO:0000259" key="15">
    <source>
        <dbReference type="Pfam" id="PF00137"/>
    </source>
</evidence>
<evidence type="ECO:0000313" key="17">
    <source>
        <dbReference type="Proteomes" id="UP000188181"/>
    </source>
</evidence>
<evidence type="ECO:0000256" key="10">
    <source>
        <dbReference type="ARBA" id="ARBA00023121"/>
    </source>
</evidence>
<evidence type="ECO:0000256" key="8">
    <source>
        <dbReference type="ARBA" id="ARBA00022989"/>
    </source>
</evidence>
<dbReference type="Gene3D" id="1.20.20.10">
    <property type="entry name" value="F1F0 ATP synthase subunit C"/>
    <property type="match status" value="1"/>
</dbReference>
<keyword evidence="8 14" id="KW-1133">Transmembrane helix</keyword>
<dbReference type="Proteomes" id="UP000188181">
    <property type="component" value="Chromosome"/>
</dbReference>
<reference evidence="17" key="1">
    <citation type="submission" date="2017-02" db="EMBL/GenBank/DDBJ databases">
        <title>Comparative genomics and description of representatives of a novel lineage of planctomycetes thriving in anoxic sediments.</title>
        <authorList>
            <person name="Spring S."/>
            <person name="Bunk B."/>
            <person name="Sproer C."/>
        </authorList>
    </citation>
    <scope>NUCLEOTIDE SEQUENCE [LARGE SCALE GENOMIC DNA]</scope>
    <source>
        <strain evidence="17">SM-Chi-D1</strain>
    </source>
</reference>
<evidence type="ECO:0000313" key="16">
    <source>
        <dbReference type="EMBL" id="AQQ72168.1"/>
    </source>
</evidence>
<feature type="transmembrane region" description="Helical" evidence="14">
    <location>
        <begin position="24"/>
        <end position="44"/>
    </location>
</feature>
<evidence type="ECO:0000256" key="12">
    <source>
        <dbReference type="ARBA" id="ARBA00023310"/>
    </source>
</evidence>
<keyword evidence="3 14" id="KW-0813">Transport</keyword>
<dbReference type="InterPro" id="IPR002379">
    <property type="entry name" value="ATPase_proteolipid_c-like_dom"/>
</dbReference>
<keyword evidence="7 14" id="KW-0375">Hydrogen ion transport</keyword>
<keyword evidence="17" id="KW-1185">Reference proteome</keyword>
<keyword evidence="11 14" id="KW-0472">Membrane</keyword>
<evidence type="ECO:0000256" key="4">
    <source>
        <dbReference type="ARBA" id="ARBA00022475"/>
    </source>
</evidence>
<keyword evidence="12 14" id="KW-0066">ATP synthesis</keyword>
<dbReference type="SUPFAM" id="SSF81333">
    <property type="entry name" value="F1F0 ATP synthase subunit C"/>
    <property type="match status" value="1"/>
</dbReference>
<keyword evidence="10 14" id="KW-0446">Lipid-binding</keyword>
<keyword evidence="9 14" id="KW-0406">Ion transport</keyword>
<dbReference type="InterPro" id="IPR035921">
    <property type="entry name" value="F/V-ATP_Csub_sf"/>
</dbReference>
<evidence type="ECO:0000256" key="5">
    <source>
        <dbReference type="ARBA" id="ARBA00022547"/>
    </source>
</evidence>
<dbReference type="CDD" id="cd18121">
    <property type="entry name" value="ATP-synt_Fo_c"/>
    <property type="match status" value="1"/>
</dbReference>
<proteinExistence type="inferred from homology"/>
<comment type="function">
    <text evidence="14">Key component of the F(0) channel; it plays a direct role in translocation across the membrane. A homomeric c-ring of between 10-14 subunits forms the central stalk rotor element with the F(1) delta and epsilon subunits.</text>
</comment>
<evidence type="ECO:0000256" key="7">
    <source>
        <dbReference type="ARBA" id="ARBA00022781"/>
    </source>
</evidence>
<keyword evidence="6 14" id="KW-0812">Transmembrane</keyword>
<dbReference type="FunFam" id="1.20.20.10:FF:000002">
    <property type="entry name" value="ATP synthase subunit c"/>
    <property type="match status" value="1"/>
</dbReference>
<evidence type="ECO:0000256" key="14">
    <source>
        <dbReference type="HAMAP-Rule" id="MF_01396"/>
    </source>
</evidence>
<evidence type="ECO:0000256" key="1">
    <source>
        <dbReference type="ARBA" id="ARBA00004651"/>
    </source>
</evidence>
<organism evidence="16 17">
    <name type="scientific">Limihaloglobus sulfuriphilus</name>
    <dbReference type="NCBI Taxonomy" id="1851148"/>
    <lineage>
        <taxon>Bacteria</taxon>
        <taxon>Pseudomonadati</taxon>
        <taxon>Planctomycetota</taxon>
        <taxon>Phycisphaerae</taxon>
        <taxon>Sedimentisphaerales</taxon>
        <taxon>Sedimentisphaeraceae</taxon>
        <taxon>Limihaloglobus</taxon>
    </lineage>
</organism>
<feature type="domain" description="V-ATPase proteolipid subunit C-like" evidence="15">
    <location>
        <begin position="28"/>
        <end position="89"/>
    </location>
</feature>
<dbReference type="InterPro" id="IPR020537">
    <property type="entry name" value="ATP_synth_F0_csu_DDCD_BS"/>
</dbReference>
<evidence type="ECO:0000256" key="2">
    <source>
        <dbReference type="ARBA" id="ARBA00006704"/>
    </source>
</evidence>
<dbReference type="Pfam" id="PF00137">
    <property type="entry name" value="ATP-synt_C"/>
    <property type="match status" value="1"/>
</dbReference>
<dbReference type="NCBIfam" id="TIGR01260">
    <property type="entry name" value="ATP_synt_c"/>
    <property type="match status" value="1"/>
</dbReference>
<keyword evidence="4 14" id="KW-1003">Cell membrane</keyword>
<evidence type="ECO:0000256" key="9">
    <source>
        <dbReference type="ARBA" id="ARBA00023065"/>
    </source>
</evidence>
<evidence type="ECO:0000256" key="11">
    <source>
        <dbReference type="ARBA" id="ARBA00023136"/>
    </source>
</evidence>
<evidence type="ECO:0000256" key="13">
    <source>
        <dbReference type="ARBA" id="ARBA00025198"/>
    </source>
</evidence>
<dbReference type="PRINTS" id="PR00124">
    <property type="entry name" value="ATPASEC"/>
</dbReference>
<evidence type="ECO:0000256" key="6">
    <source>
        <dbReference type="ARBA" id="ARBA00022692"/>
    </source>
</evidence>
<dbReference type="InterPro" id="IPR038662">
    <property type="entry name" value="ATP_synth_F0_csu_sf"/>
</dbReference>
<protein>
    <recommendedName>
        <fullName evidence="14">ATP synthase subunit c</fullName>
    </recommendedName>
    <alternativeName>
        <fullName evidence="14">ATP synthase F(0) sector subunit c</fullName>
    </alternativeName>
    <alternativeName>
        <fullName evidence="14">F-type ATPase subunit c</fullName>
        <shortName evidence="14">F-ATPase subunit c</shortName>
    </alternativeName>
    <alternativeName>
        <fullName evidence="14">Lipid-binding protein</fullName>
    </alternativeName>
</protein>
<feature type="transmembrane region" description="Helical" evidence="14">
    <location>
        <begin position="65"/>
        <end position="93"/>
    </location>
</feature>
<dbReference type="InterPro" id="IPR000454">
    <property type="entry name" value="ATP_synth_F0_csu"/>
</dbReference>
<comment type="subcellular location">
    <subcellularLocation>
        <location evidence="1 14">Cell membrane</location>
        <topology evidence="1 14">Multi-pass membrane protein</topology>
    </subcellularLocation>
</comment>
<gene>
    <name evidence="14 16" type="primary">atpE</name>
    <name evidence="16" type="ORF">SMSP2_02549</name>
</gene>